<proteinExistence type="predicted"/>
<name>A0ABN9XVS9_9DINO</name>
<organism evidence="2 3">
    <name type="scientific">Prorocentrum cordatum</name>
    <dbReference type="NCBI Taxonomy" id="2364126"/>
    <lineage>
        <taxon>Eukaryota</taxon>
        <taxon>Sar</taxon>
        <taxon>Alveolata</taxon>
        <taxon>Dinophyceae</taxon>
        <taxon>Prorocentrales</taxon>
        <taxon>Prorocentraceae</taxon>
        <taxon>Prorocentrum</taxon>
    </lineage>
</organism>
<protein>
    <submittedName>
        <fullName evidence="2">Uncharacterized protein</fullName>
    </submittedName>
</protein>
<feature type="compositionally biased region" description="Low complexity" evidence="1">
    <location>
        <begin position="32"/>
        <end position="45"/>
    </location>
</feature>
<sequence length="133" mass="14012">MVLGPVAGRSPDLRVRVSRSARRDGRTAGEFARGPAPLGGPAATPRRCCDTQGGAMPEGDGACWDRLRSFERCCRPGVHEPACWDAARSNVSLARPALPAAVFEGPEVPRRSGRRRLVVPVPVPDLGPPPVGG</sequence>
<evidence type="ECO:0000313" key="3">
    <source>
        <dbReference type="Proteomes" id="UP001189429"/>
    </source>
</evidence>
<dbReference type="EMBL" id="CAUYUJ010021371">
    <property type="protein sequence ID" value="CAK0904206.1"/>
    <property type="molecule type" value="Genomic_DNA"/>
</dbReference>
<comment type="caution">
    <text evidence="2">The sequence shown here is derived from an EMBL/GenBank/DDBJ whole genome shotgun (WGS) entry which is preliminary data.</text>
</comment>
<feature type="non-terminal residue" evidence="2">
    <location>
        <position position="133"/>
    </location>
</feature>
<accession>A0ABN9XVS9</accession>
<gene>
    <name evidence="2" type="ORF">PCOR1329_LOCUS80311</name>
</gene>
<dbReference type="Proteomes" id="UP001189429">
    <property type="component" value="Unassembled WGS sequence"/>
</dbReference>
<feature type="region of interest" description="Disordered" evidence="1">
    <location>
        <begin position="18"/>
        <end position="45"/>
    </location>
</feature>
<reference evidence="2" key="1">
    <citation type="submission" date="2023-10" db="EMBL/GenBank/DDBJ databases">
        <authorList>
            <person name="Chen Y."/>
            <person name="Shah S."/>
            <person name="Dougan E. K."/>
            <person name="Thang M."/>
            <person name="Chan C."/>
        </authorList>
    </citation>
    <scope>NUCLEOTIDE SEQUENCE [LARGE SCALE GENOMIC DNA]</scope>
</reference>
<keyword evidence="3" id="KW-1185">Reference proteome</keyword>
<evidence type="ECO:0000313" key="2">
    <source>
        <dbReference type="EMBL" id="CAK0904206.1"/>
    </source>
</evidence>
<evidence type="ECO:0000256" key="1">
    <source>
        <dbReference type="SAM" id="MobiDB-lite"/>
    </source>
</evidence>
<feature type="compositionally biased region" description="Basic and acidic residues" evidence="1">
    <location>
        <begin position="18"/>
        <end position="27"/>
    </location>
</feature>